<sequence length="540" mass="60909">MLRLSSALIFFVILLSYNHLALTGGRLFQSETYDYCDPKLKLCEVPGDHTMCKFSSAGLSARCSPNLQEPLGAADKTRILLLHNRFRNAVATGSEKNKYSKLPTSSNMRQIQLSEFVFGAFLKNQPSAICFQYWDEELEKISTRWAEQCVSTTGNPYDKCRNTKRFVVSQNVGTRQVNGTGVGKQTQQIVFSWFRISKDFDPDLIDKFQLTNGNKTRSKDLVNIIWGETYAMGCARVLFQEELPVTENELKKKSNWHTERLVCNYGPGSSESGKSIYKRGVPCENCPQGTECSSQYSGLCAIQNNTQKINDSQRTATPRSFSTDILKSREQGESFEENSKSELMWHHPEDGVELNGEEATAEIYPGNASSLPPIGTTRCLEKECRRESTTPGNSNTNRITIKDFTQHKIEDMLKSAKSPARLVSEELGKRETNSENGWDKTVVIYKKQKWTVPNGKRAVREVLKRKPTMAEENEKNCKCFDLVGAQGARIKLFDPERPRFQKESGENERSFSGEVSHQGSHRAQQRSPQALCAFDAESAL</sequence>
<accession>A0ABR1ARA9</accession>
<dbReference type="SUPFAM" id="SSF55797">
    <property type="entry name" value="PR-1-like"/>
    <property type="match status" value="1"/>
</dbReference>
<dbReference type="SMART" id="SM00198">
    <property type="entry name" value="SCP"/>
    <property type="match status" value="1"/>
</dbReference>
<dbReference type="CDD" id="cd05380">
    <property type="entry name" value="CAP_euk"/>
    <property type="match status" value="1"/>
</dbReference>
<name>A0ABR1ARA9_POLSC</name>
<dbReference type="Pfam" id="PF00188">
    <property type="entry name" value="CAP"/>
    <property type="match status" value="1"/>
</dbReference>
<evidence type="ECO:0000313" key="4">
    <source>
        <dbReference type="EMBL" id="KAK6626471.1"/>
    </source>
</evidence>
<feature type="signal peptide" evidence="2">
    <location>
        <begin position="1"/>
        <end position="23"/>
    </location>
</feature>
<dbReference type="Proteomes" id="UP001359485">
    <property type="component" value="Unassembled WGS sequence"/>
</dbReference>
<feature type="chain" id="PRO_5046502238" description="SCP domain-containing protein" evidence="2">
    <location>
        <begin position="24"/>
        <end position="540"/>
    </location>
</feature>
<dbReference type="InterPro" id="IPR014044">
    <property type="entry name" value="CAP_dom"/>
</dbReference>
<proteinExistence type="predicted"/>
<evidence type="ECO:0000259" key="3">
    <source>
        <dbReference type="SMART" id="SM00198"/>
    </source>
</evidence>
<dbReference type="InterPro" id="IPR035940">
    <property type="entry name" value="CAP_sf"/>
</dbReference>
<evidence type="ECO:0000256" key="2">
    <source>
        <dbReference type="SAM" id="SignalP"/>
    </source>
</evidence>
<feature type="region of interest" description="Disordered" evidence="1">
    <location>
        <begin position="493"/>
        <end position="529"/>
    </location>
</feature>
<comment type="caution">
    <text evidence="4">The sequence shown here is derived from an EMBL/GenBank/DDBJ whole genome shotgun (WGS) entry which is preliminary data.</text>
</comment>
<dbReference type="Gene3D" id="3.40.33.10">
    <property type="entry name" value="CAP"/>
    <property type="match status" value="1"/>
</dbReference>
<feature type="compositionally biased region" description="Basic and acidic residues" evidence="1">
    <location>
        <begin position="493"/>
        <end position="511"/>
    </location>
</feature>
<keyword evidence="5" id="KW-1185">Reference proteome</keyword>
<reference evidence="4 5" key="1">
    <citation type="submission" date="2023-09" db="EMBL/GenBank/DDBJ databases">
        <title>Genomes of two closely related lineages of the louse Polyplax serrata with different host specificities.</title>
        <authorList>
            <person name="Martinu J."/>
            <person name="Tarabai H."/>
            <person name="Stefka J."/>
            <person name="Hypsa V."/>
        </authorList>
    </citation>
    <scope>NUCLEOTIDE SEQUENCE [LARGE SCALE GENOMIC DNA]</scope>
    <source>
        <strain evidence="4">98ZLc_SE</strain>
    </source>
</reference>
<protein>
    <recommendedName>
        <fullName evidence="3">SCP domain-containing protein</fullName>
    </recommendedName>
</protein>
<gene>
    <name evidence="4" type="ORF">RUM44_008944</name>
</gene>
<keyword evidence="2" id="KW-0732">Signal</keyword>
<feature type="domain" description="SCP" evidence="3">
    <location>
        <begin position="74"/>
        <end position="273"/>
    </location>
</feature>
<organism evidence="4 5">
    <name type="scientific">Polyplax serrata</name>
    <name type="common">Common mouse louse</name>
    <dbReference type="NCBI Taxonomy" id="468196"/>
    <lineage>
        <taxon>Eukaryota</taxon>
        <taxon>Metazoa</taxon>
        <taxon>Ecdysozoa</taxon>
        <taxon>Arthropoda</taxon>
        <taxon>Hexapoda</taxon>
        <taxon>Insecta</taxon>
        <taxon>Pterygota</taxon>
        <taxon>Neoptera</taxon>
        <taxon>Paraneoptera</taxon>
        <taxon>Psocodea</taxon>
        <taxon>Troctomorpha</taxon>
        <taxon>Phthiraptera</taxon>
        <taxon>Anoplura</taxon>
        <taxon>Polyplacidae</taxon>
        <taxon>Polyplax</taxon>
    </lineage>
</organism>
<evidence type="ECO:0000313" key="5">
    <source>
        <dbReference type="Proteomes" id="UP001359485"/>
    </source>
</evidence>
<evidence type="ECO:0000256" key="1">
    <source>
        <dbReference type="SAM" id="MobiDB-lite"/>
    </source>
</evidence>
<dbReference type="EMBL" id="JAWJWF010000045">
    <property type="protein sequence ID" value="KAK6626471.1"/>
    <property type="molecule type" value="Genomic_DNA"/>
</dbReference>